<feature type="transmembrane region" description="Helical" evidence="1">
    <location>
        <begin position="21"/>
        <end position="40"/>
    </location>
</feature>
<accession>A0A0R0AGI6</accession>
<evidence type="ECO:0000256" key="1">
    <source>
        <dbReference type="SAM" id="Phobius"/>
    </source>
</evidence>
<dbReference type="InterPro" id="IPR018750">
    <property type="entry name" value="DUF2306_membrane"/>
</dbReference>
<dbReference type="OrthoDB" id="8759010at2"/>
<keyword evidence="3" id="KW-1185">Reference proteome</keyword>
<dbReference type="Proteomes" id="UP000051802">
    <property type="component" value="Unassembled WGS sequence"/>
</dbReference>
<proteinExistence type="predicted"/>
<dbReference type="EMBL" id="LLXU01000075">
    <property type="protein sequence ID" value="KRG43369.1"/>
    <property type="molecule type" value="Genomic_DNA"/>
</dbReference>
<comment type="caution">
    <text evidence="2">The sequence shown here is derived from an EMBL/GenBank/DDBJ whole genome shotgun (WGS) entry which is preliminary data.</text>
</comment>
<keyword evidence="1" id="KW-0472">Membrane</keyword>
<dbReference type="AlphaFoldDB" id="A0A0R0AGI6"/>
<feature type="transmembrane region" description="Helical" evidence="1">
    <location>
        <begin position="60"/>
        <end position="81"/>
    </location>
</feature>
<gene>
    <name evidence="2" type="ORF">ARC20_10000</name>
</gene>
<feature type="transmembrane region" description="Helical" evidence="1">
    <location>
        <begin position="157"/>
        <end position="175"/>
    </location>
</feature>
<keyword evidence="1" id="KW-0812">Transmembrane</keyword>
<reference evidence="2 3" key="1">
    <citation type="submission" date="2015-10" db="EMBL/GenBank/DDBJ databases">
        <title>Genome sequencing and analysis of members of genus Stenotrophomonas.</title>
        <authorList>
            <person name="Patil P.P."/>
            <person name="Midha S."/>
            <person name="Patil P.B."/>
        </authorList>
    </citation>
    <scope>NUCLEOTIDE SEQUENCE [LARGE SCALE GENOMIC DNA]</scope>
    <source>
        <strain evidence="2 3">JCM 16536</strain>
    </source>
</reference>
<dbReference type="Pfam" id="PF10067">
    <property type="entry name" value="DUF2306"/>
    <property type="match status" value="1"/>
</dbReference>
<evidence type="ECO:0000313" key="3">
    <source>
        <dbReference type="Proteomes" id="UP000051802"/>
    </source>
</evidence>
<evidence type="ECO:0008006" key="4">
    <source>
        <dbReference type="Google" id="ProtNLM"/>
    </source>
</evidence>
<evidence type="ECO:0000313" key="2">
    <source>
        <dbReference type="EMBL" id="KRG43369.1"/>
    </source>
</evidence>
<protein>
    <recommendedName>
        <fullName evidence="4">DUF2306 domain-containing protein</fullName>
    </recommendedName>
</protein>
<feature type="transmembrane region" description="Helical" evidence="1">
    <location>
        <begin position="187"/>
        <end position="206"/>
    </location>
</feature>
<keyword evidence="1" id="KW-1133">Transmembrane helix</keyword>
<dbReference type="STRING" id="676599.ARC20_10000"/>
<dbReference type="RefSeq" id="WP_057646453.1">
    <property type="nucleotide sequence ID" value="NZ_LLXU01000075.1"/>
</dbReference>
<feature type="transmembrane region" description="Helical" evidence="1">
    <location>
        <begin position="120"/>
        <end position="145"/>
    </location>
</feature>
<feature type="transmembrane region" description="Helical" evidence="1">
    <location>
        <begin position="93"/>
        <end position="114"/>
    </location>
</feature>
<name>A0A0R0AGI6_9GAMM</name>
<sequence length="228" mass="25209">MDGTVRSPHAPQGRALRRVGWALLWLVVAWFCGEFLLIAYGKYRHLGSEAYALFAERHGWLWTHLAGGAITLLLGPVQFLSPWWRSRPRLHRWIGRTFLIGMLVACTGATGLIATSPAPFGIRLAFASTALAWLTCALLGLRAILRGHVTLHRRAMTCCYLVTLAPVTFRLMIRIPGLMTLAAPPTMIATLLWVSWVLPLVVYLVGRRVVALPALRRTGVLADTRPAA</sequence>
<organism evidence="2 3">
    <name type="scientific">Stenotrophomonas panacihumi</name>
    <dbReference type="NCBI Taxonomy" id="676599"/>
    <lineage>
        <taxon>Bacteria</taxon>
        <taxon>Pseudomonadati</taxon>
        <taxon>Pseudomonadota</taxon>
        <taxon>Gammaproteobacteria</taxon>
        <taxon>Lysobacterales</taxon>
        <taxon>Lysobacteraceae</taxon>
        <taxon>Stenotrophomonas</taxon>
    </lineage>
</organism>